<feature type="transmembrane region" description="Helical" evidence="1">
    <location>
        <begin position="37"/>
        <end position="61"/>
    </location>
</feature>
<evidence type="ECO:0000256" key="1">
    <source>
        <dbReference type="SAM" id="Phobius"/>
    </source>
</evidence>
<dbReference type="Proteomes" id="UP000609323">
    <property type="component" value="Unassembled WGS sequence"/>
</dbReference>
<comment type="caution">
    <text evidence="2">The sequence shown here is derived from an EMBL/GenBank/DDBJ whole genome shotgun (WGS) entry which is preliminary data.</text>
</comment>
<keyword evidence="1" id="KW-0472">Membrane</keyword>
<proteinExistence type="predicted"/>
<organism evidence="2 3">
    <name type="scientific">Paenibacillus physcomitrellae</name>
    <dbReference type="NCBI Taxonomy" id="1619311"/>
    <lineage>
        <taxon>Bacteria</taxon>
        <taxon>Bacillati</taxon>
        <taxon>Bacillota</taxon>
        <taxon>Bacilli</taxon>
        <taxon>Bacillales</taxon>
        <taxon>Paenibacillaceae</taxon>
        <taxon>Paenibacillus</taxon>
    </lineage>
</organism>
<gene>
    <name evidence="2" type="ORF">GCM10010917_09860</name>
</gene>
<sequence>MTLSVSSLLQADTKDIPASTNKTTPARLNLPLLNKTIHFTLKPAFILPYIGFFYPFIYGLAHFRIIPNKPGE</sequence>
<evidence type="ECO:0000313" key="3">
    <source>
        <dbReference type="Proteomes" id="UP000609323"/>
    </source>
</evidence>
<keyword evidence="3" id="KW-1185">Reference proteome</keyword>
<accession>A0ABQ1FQS5</accession>
<reference evidence="3" key="1">
    <citation type="journal article" date="2019" name="Int. J. Syst. Evol. Microbiol.">
        <title>The Global Catalogue of Microorganisms (GCM) 10K type strain sequencing project: providing services to taxonomists for standard genome sequencing and annotation.</title>
        <authorList>
            <consortium name="The Broad Institute Genomics Platform"/>
            <consortium name="The Broad Institute Genome Sequencing Center for Infectious Disease"/>
            <person name="Wu L."/>
            <person name="Ma J."/>
        </authorList>
    </citation>
    <scope>NUCLEOTIDE SEQUENCE [LARGE SCALE GENOMIC DNA]</scope>
    <source>
        <strain evidence="3">CGMCC 1.15044</strain>
    </source>
</reference>
<dbReference type="EMBL" id="BMHF01000002">
    <property type="protein sequence ID" value="GGA27058.1"/>
    <property type="molecule type" value="Genomic_DNA"/>
</dbReference>
<keyword evidence="1" id="KW-1133">Transmembrane helix</keyword>
<protein>
    <submittedName>
        <fullName evidence="2">Uncharacterized protein</fullName>
    </submittedName>
</protein>
<name>A0ABQ1FQS5_9BACL</name>
<keyword evidence="1" id="KW-0812">Transmembrane</keyword>
<evidence type="ECO:0000313" key="2">
    <source>
        <dbReference type="EMBL" id="GGA27058.1"/>
    </source>
</evidence>